<reference evidence="1" key="1">
    <citation type="journal article" date="2014" name="Int. J. Syst. Evol. Microbiol.">
        <title>Complete genome sequence of Corynebacterium casei LMG S-19264T (=DSM 44701T), isolated from a smear-ripened cheese.</title>
        <authorList>
            <consortium name="US DOE Joint Genome Institute (JGI-PGF)"/>
            <person name="Walter F."/>
            <person name="Albersmeier A."/>
            <person name="Kalinowski J."/>
            <person name="Ruckert C."/>
        </authorList>
    </citation>
    <scope>NUCLEOTIDE SEQUENCE</scope>
    <source>
        <strain evidence="1">VKM B-1513</strain>
    </source>
</reference>
<accession>A0A9W6IPE6</accession>
<sequence>MTTLPDNDSGLNAFLAGQTDPSTFSHAKHVLLARQLLERSSFLEAAVLYDRALTRITEHAGVPEKRSVTKTLAFLSLIQENGDSPHPGLLETWYTPARLADPRGRNAFLMPDRFIG</sequence>
<dbReference type="EMBL" id="BSFE01000006">
    <property type="protein sequence ID" value="GLK52880.1"/>
    <property type="molecule type" value="Genomic_DNA"/>
</dbReference>
<name>A0A9W6IPE6_9PROT</name>
<evidence type="ECO:0000313" key="1">
    <source>
        <dbReference type="EMBL" id="GLK52880.1"/>
    </source>
</evidence>
<dbReference type="Proteomes" id="UP001143486">
    <property type="component" value="Unassembled WGS sequence"/>
</dbReference>
<proteinExistence type="predicted"/>
<comment type="caution">
    <text evidence="1">The sequence shown here is derived from an EMBL/GenBank/DDBJ whole genome shotgun (WGS) entry which is preliminary data.</text>
</comment>
<keyword evidence="2" id="KW-1185">Reference proteome</keyword>
<protein>
    <submittedName>
        <fullName evidence="1">Uncharacterized protein</fullName>
    </submittedName>
</protein>
<reference evidence="1" key="2">
    <citation type="submission" date="2023-01" db="EMBL/GenBank/DDBJ databases">
        <authorList>
            <person name="Sun Q."/>
            <person name="Evtushenko L."/>
        </authorList>
    </citation>
    <scope>NUCLEOTIDE SEQUENCE</scope>
    <source>
        <strain evidence="1">VKM B-1513</strain>
    </source>
</reference>
<organism evidence="1 2">
    <name type="scientific">Maricaulis virginensis</name>
    <dbReference type="NCBI Taxonomy" id="144022"/>
    <lineage>
        <taxon>Bacteria</taxon>
        <taxon>Pseudomonadati</taxon>
        <taxon>Pseudomonadota</taxon>
        <taxon>Alphaproteobacteria</taxon>
        <taxon>Maricaulales</taxon>
        <taxon>Maricaulaceae</taxon>
        <taxon>Maricaulis</taxon>
    </lineage>
</organism>
<dbReference type="RefSeq" id="WP_271187239.1">
    <property type="nucleotide sequence ID" value="NZ_BSFE01000006.1"/>
</dbReference>
<gene>
    <name evidence="1" type="ORF">GCM10017621_23880</name>
</gene>
<evidence type="ECO:0000313" key="2">
    <source>
        <dbReference type="Proteomes" id="UP001143486"/>
    </source>
</evidence>
<dbReference type="AlphaFoldDB" id="A0A9W6IPE6"/>